<proteinExistence type="predicted"/>
<accession>A0ABR2YN20</accession>
<comment type="caution">
    <text evidence="1">The sequence shown here is derived from an EMBL/GenBank/DDBJ whole genome shotgun (WGS) entry which is preliminary data.</text>
</comment>
<dbReference type="EMBL" id="JALJOT010000008">
    <property type="protein sequence ID" value="KAK9908344.1"/>
    <property type="molecule type" value="Genomic_DNA"/>
</dbReference>
<sequence>MAQRTTFLDSLSLPCATLYDKDVRAGLVARGLSLFRWPALSCAICTPWSRPVADGRQAAGACWPLGQAEALKLF</sequence>
<dbReference type="Proteomes" id="UP001491310">
    <property type="component" value="Unassembled WGS sequence"/>
</dbReference>
<evidence type="ECO:0000313" key="1">
    <source>
        <dbReference type="EMBL" id="KAK9908344.1"/>
    </source>
</evidence>
<reference evidence="1 2" key="1">
    <citation type="journal article" date="2024" name="Nat. Commun.">
        <title>Phylogenomics reveals the evolutionary origins of lichenization in chlorophyte algae.</title>
        <authorList>
            <person name="Puginier C."/>
            <person name="Libourel C."/>
            <person name="Otte J."/>
            <person name="Skaloud P."/>
            <person name="Haon M."/>
            <person name="Grisel S."/>
            <person name="Petersen M."/>
            <person name="Berrin J.G."/>
            <person name="Delaux P.M."/>
            <person name="Dal Grande F."/>
            <person name="Keller J."/>
        </authorList>
    </citation>
    <scope>NUCLEOTIDE SEQUENCE [LARGE SCALE GENOMIC DNA]</scope>
    <source>
        <strain evidence="1 2">SAG 216-7</strain>
    </source>
</reference>
<protein>
    <submittedName>
        <fullName evidence="1">Uncharacterized protein</fullName>
    </submittedName>
</protein>
<evidence type="ECO:0000313" key="2">
    <source>
        <dbReference type="Proteomes" id="UP001491310"/>
    </source>
</evidence>
<gene>
    <name evidence="1" type="ORF">WJX75_006375</name>
</gene>
<organism evidence="1 2">
    <name type="scientific">Coccomyxa subellipsoidea</name>
    <dbReference type="NCBI Taxonomy" id="248742"/>
    <lineage>
        <taxon>Eukaryota</taxon>
        <taxon>Viridiplantae</taxon>
        <taxon>Chlorophyta</taxon>
        <taxon>core chlorophytes</taxon>
        <taxon>Trebouxiophyceae</taxon>
        <taxon>Trebouxiophyceae incertae sedis</taxon>
        <taxon>Coccomyxaceae</taxon>
        <taxon>Coccomyxa</taxon>
    </lineage>
</organism>
<name>A0ABR2YN20_9CHLO</name>
<keyword evidence="2" id="KW-1185">Reference proteome</keyword>